<dbReference type="Proteomes" id="UP000190744">
    <property type="component" value="Unassembled WGS sequence"/>
</dbReference>
<proteinExistence type="predicted"/>
<evidence type="ECO:0000256" key="3">
    <source>
        <dbReference type="SAM" id="MobiDB-lite"/>
    </source>
</evidence>
<dbReference type="CDD" id="cd23668">
    <property type="entry name" value="GH55_beta13glucanase-like"/>
    <property type="match status" value="1"/>
</dbReference>
<feature type="domain" description="LysM" evidence="5">
    <location>
        <begin position="1150"/>
        <end position="1196"/>
    </location>
</feature>
<evidence type="ECO:0000256" key="1">
    <source>
        <dbReference type="ARBA" id="ARBA00022669"/>
    </source>
</evidence>
<dbReference type="InterPro" id="IPR011050">
    <property type="entry name" value="Pectin_lyase_fold/virulence"/>
</dbReference>
<dbReference type="FunFam" id="2.160.20.10:FF:000049">
    <property type="entry name" value="Putative exo-beta-1,3-glucanase"/>
    <property type="match status" value="1"/>
</dbReference>
<feature type="domain" description="LysM" evidence="5">
    <location>
        <begin position="1299"/>
        <end position="1347"/>
    </location>
</feature>
<dbReference type="Gene3D" id="3.10.350.10">
    <property type="entry name" value="LysM domain"/>
    <property type="match status" value="3"/>
</dbReference>
<keyword evidence="1" id="KW-0147">Chitin-binding</keyword>
<dbReference type="PANTHER" id="PTHR34997">
    <property type="entry name" value="AM15"/>
    <property type="match status" value="1"/>
</dbReference>
<keyword evidence="2" id="KW-0843">Virulence</keyword>
<reference evidence="7" key="1">
    <citation type="submission" date="2015-09" db="EMBL/GenBank/DDBJ databases">
        <authorList>
            <person name="Fill T.P."/>
            <person name="Baretta J.F."/>
            <person name="de Almeida L.G."/>
            <person name="Rocha M."/>
            <person name="de Souza D.H."/>
            <person name="Malavazi I."/>
            <person name="Cerdeira L.T."/>
            <person name="Hong H."/>
            <person name="Samborskyy M."/>
            <person name="de Vasconcelos A.T."/>
            <person name="Leadlay P."/>
            <person name="Rodrigues-Filho E."/>
        </authorList>
    </citation>
    <scope>NUCLEOTIDE SEQUENCE [LARGE SCALE GENOMIC DNA]</scope>
    <source>
        <strain evidence="7">LaBioMMi 136</strain>
    </source>
</reference>
<feature type="chain" id="PRO_5012639635" evidence="4">
    <location>
        <begin position="23"/>
        <end position="1363"/>
    </location>
</feature>
<dbReference type="Gene3D" id="2.160.20.10">
    <property type="entry name" value="Single-stranded right-handed beta-helix, Pectin lyase-like"/>
    <property type="match status" value="2"/>
</dbReference>
<dbReference type="EMBL" id="LJBN01000121">
    <property type="protein sequence ID" value="OOQ88034.1"/>
    <property type="molecule type" value="Genomic_DNA"/>
</dbReference>
<dbReference type="InterPro" id="IPR052210">
    <property type="entry name" value="LysM1-like"/>
</dbReference>
<sequence>MAMLCSLGILIILCLNVQLVTCHLSHNKHAHLHHHPRADDNPAWASGTIAIPASATSISDQDAHSIVLDALKVISKHNKARVEQHGSSNHYELQDATTREEEAAQAVPLDWSTSAVPLISANRRRNSLNDSADATSEVYSYSLPSALINAARIVAESSPPGPTQGDPEAIAARIQAKYRSGMNDTNVPLQKLRQPDGLSVEIFAGGQRPLVVNSDDSSSSDLRKRSASSFWMATMRDGLTDDTAAINKAISDGGRCGADCGSSTIYPAVIYFPPGTYLVSSPVIQYYNTEFLGDPLDYPTILAASSFVGLGVITSDVYTGDTSEWYLNTNNFLRSIRNFKMDITRTDPTAYVCAIHWQVAQATSLENIDFYMMQDSTTTQQGVYMENGSGGFMANLTFVGGNFGAYFGNQQFTTSHLAFVNCNTALQVHWDWAWTMQDLIIESCTQGIVIVGGAGGAMSTGQSVGSLVLVDSMIANTPTGIVTSLYKENSTALLLQNFGFFNVERAIIDNVEDKVLMAGGDEVLVDSWGFGMFANSSGAVSTFANGQEIPMMNRTASLLGTTAYNKPNFLTRRRPTYADLGASQVIDVKAAGAAGDGTTDDTAVLNSILDRAANMSSIVFFPHGVYIIKDTLRVPVGSRIVGQAWPQIMATGSKFADETNPHVAVKVGVDGDVGVIEIQDMLITVSGETEGAVLMEWNVHESSPGSAAMWDTHFRVGGSIGSNLQASNCPQDSTSDMCKAASLLLHITSKASAYLENIWAWVADHDMDLSSQDQINVFSARGILIESQGPVWLYGTASEHNVLYQYQLSGAKDVMIGMIQTESPYYQPAPKAPAPFTIGQFPNDPSFDNCTGSSCEVSWALRIVDSSTIYSLGAGLYSWFSDYSQDCLKTEDCQQRVVQIEQSHDIWLFNLITKGVVEMVSPVGETPTYSKDNVNGYMSSILAWARGPGENIGARAFAGFQVYTSDDDILRGLSSSCVTALTQNIACHLWVSTWAEPSYHGSLYNHTLTDSICDPSCGLSLKSWFDGVQTSCAGQNITGAMPTKVGGYMYEGYNETCSTDSTTGEYCNDVIDKFTLVSTYREMPHLELCSDCYISRLKMMQASAYSVYNSDYEEQLEYAQSECGFTGPTDVPESLTLTKLVDTEYCAFNRTYSTVEGDTCDSLALAYSVGSASIFTGNSDIIANCSQLPVGVDLCIPLSCSPLYQLQDNDTCDTIEEQENLSYKGLSKLNPWIESDCSNLQIASEVYGKIVCLGPQGGTYVSNSTKLGGSQTSTGYMPYVISPGVNATVASGTTKNCGKWHIADSGDTCASICVQESITSSLFTKVNPSLVGDDCSSLLVNGTYYCVGPIYEWESLANTTTSG</sequence>
<evidence type="ECO:0000313" key="6">
    <source>
        <dbReference type="EMBL" id="OOQ88034.1"/>
    </source>
</evidence>
<protein>
    <submittedName>
        <fullName evidence="6">LysM domain protein</fullName>
    </submittedName>
</protein>
<dbReference type="Pfam" id="PF12708">
    <property type="entry name" value="Pect-lyase_RHGA_epim"/>
    <property type="match status" value="2"/>
</dbReference>
<dbReference type="SUPFAM" id="SSF51126">
    <property type="entry name" value="Pectin lyase-like"/>
    <property type="match status" value="2"/>
</dbReference>
<dbReference type="InterPro" id="IPR024535">
    <property type="entry name" value="RHGA/B-epi-like_pectate_lyase"/>
</dbReference>
<evidence type="ECO:0000259" key="5">
    <source>
        <dbReference type="PROSITE" id="PS51782"/>
    </source>
</evidence>
<dbReference type="GO" id="GO:0008061">
    <property type="term" value="F:chitin binding"/>
    <property type="evidence" value="ECO:0007669"/>
    <property type="project" value="UniProtKB-KW"/>
</dbReference>
<gene>
    <name evidence="6" type="ORF">PEBR_14670</name>
</gene>
<name>A0A1S9RR71_PENBI</name>
<keyword evidence="4" id="KW-0732">Signal</keyword>
<dbReference type="PANTHER" id="PTHR34997:SF16">
    <property type="entry name" value="LYSM DOMAIN-CONTAINING PROTEIN"/>
    <property type="match status" value="1"/>
</dbReference>
<feature type="signal peptide" evidence="4">
    <location>
        <begin position="1"/>
        <end position="22"/>
    </location>
</feature>
<dbReference type="PROSITE" id="PS51782">
    <property type="entry name" value="LYSM"/>
    <property type="match status" value="2"/>
</dbReference>
<feature type="region of interest" description="Disordered" evidence="3">
    <location>
        <begin position="81"/>
        <end position="100"/>
    </location>
</feature>
<organism evidence="6 7">
    <name type="scientific">Penicillium brasilianum</name>
    <dbReference type="NCBI Taxonomy" id="104259"/>
    <lineage>
        <taxon>Eukaryota</taxon>
        <taxon>Fungi</taxon>
        <taxon>Dikarya</taxon>
        <taxon>Ascomycota</taxon>
        <taxon>Pezizomycotina</taxon>
        <taxon>Eurotiomycetes</taxon>
        <taxon>Eurotiomycetidae</taxon>
        <taxon>Eurotiales</taxon>
        <taxon>Aspergillaceae</taxon>
        <taxon>Penicillium</taxon>
    </lineage>
</organism>
<evidence type="ECO:0000256" key="4">
    <source>
        <dbReference type="SAM" id="SignalP"/>
    </source>
</evidence>
<dbReference type="InterPro" id="IPR012334">
    <property type="entry name" value="Pectin_lyas_fold"/>
</dbReference>
<accession>A0A1S9RR71</accession>
<evidence type="ECO:0000313" key="7">
    <source>
        <dbReference type="Proteomes" id="UP000190744"/>
    </source>
</evidence>
<evidence type="ECO:0000256" key="2">
    <source>
        <dbReference type="ARBA" id="ARBA00023026"/>
    </source>
</evidence>
<dbReference type="InterPro" id="IPR018392">
    <property type="entry name" value="LysM"/>
</dbReference>
<dbReference type="InterPro" id="IPR036779">
    <property type="entry name" value="LysM_dom_sf"/>
</dbReference>
<comment type="caution">
    <text evidence="6">The sequence shown here is derived from an EMBL/GenBank/DDBJ whole genome shotgun (WGS) entry which is preliminary data.</text>
</comment>